<keyword evidence="1" id="KW-0732">Signal</keyword>
<feature type="chain" id="PRO_5021879685" description="ABC-type transport auxiliary lipoprotein component domain-containing protein" evidence="1">
    <location>
        <begin position="22"/>
        <end position="189"/>
    </location>
</feature>
<evidence type="ECO:0000256" key="1">
    <source>
        <dbReference type="SAM" id="SignalP"/>
    </source>
</evidence>
<feature type="domain" description="ABC-type transport auxiliary lipoprotein component" evidence="2">
    <location>
        <begin position="26"/>
        <end position="184"/>
    </location>
</feature>
<keyword evidence="4" id="KW-1185">Reference proteome</keyword>
<dbReference type="Pfam" id="PF03886">
    <property type="entry name" value="ABC_trans_aux"/>
    <property type="match status" value="1"/>
</dbReference>
<evidence type="ECO:0000313" key="3">
    <source>
        <dbReference type="EMBL" id="GEK92387.1"/>
    </source>
</evidence>
<protein>
    <recommendedName>
        <fullName evidence="2">ABC-type transport auxiliary lipoprotein component domain-containing protein</fullName>
    </recommendedName>
</protein>
<feature type="signal peptide" evidence="1">
    <location>
        <begin position="1"/>
        <end position="21"/>
    </location>
</feature>
<dbReference type="RefSeq" id="WP_146793077.1">
    <property type="nucleotide sequence ID" value="NZ_BARC01000005.1"/>
</dbReference>
<dbReference type="InterPro" id="IPR005586">
    <property type="entry name" value="ABC_trans_aux"/>
</dbReference>
<dbReference type="Gene3D" id="3.40.50.10610">
    <property type="entry name" value="ABC-type transport auxiliary lipoprotein component"/>
    <property type="match status" value="1"/>
</dbReference>
<organism evidence="3 4">
    <name type="scientific">Gluconobacter wancherniae NBRC 103581</name>
    <dbReference type="NCBI Taxonomy" id="656744"/>
    <lineage>
        <taxon>Bacteria</taxon>
        <taxon>Pseudomonadati</taxon>
        <taxon>Pseudomonadota</taxon>
        <taxon>Alphaproteobacteria</taxon>
        <taxon>Acetobacterales</taxon>
        <taxon>Acetobacteraceae</taxon>
        <taxon>Gluconobacter</taxon>
    </lineage>
</organism>
<name>A0A511B3J8_9PROT</name>
<sequence>MKFSSASLAIATLLFSGCASPPIHFYTLGAPAVPGVAPSLSATTHVMAVTRITLPDYLDTQDIVVRDGDQIDRSPNGRWASRLSQGATDLLAARLAQSWPSVFVTTQPQSGTPDNRLSVNVSRLDITHDGQGTLEADWAIIPRDEHLPIKHQRAVFTTHGNVSTDTGNAALTRNLLEQLASRIAQTTTP</sequence>
<accession>A0A511B3J8</accession>
<dbReference type="EMBL" id="BJUZ01000001">
    <property type="protein sequence ID" value="GEK92387.1"/>
    <property type="molecule type" value="Genomic_DNA"/>
</dbReference>
<dbReference type="PROSITE" id="PS51257">
    <property type="entry name" value="PROKAR_LIPOPROTEIN"/>
    <property type="match status" value="1"/>
</dbReference>
<reference evidence="3 4" key="1">
    <citation type="submission" date="2019-07" db="EMBL/GenBank/DDBJ databases">
        <title>Whole genome shotgun sequence of Gluconobacter wancherniae NBRC 103581.</title>
        <authorList>
            <person name="Hosoyama A."/>
            <person name="Uohara A."/>
            <person name="Ohji S."/>
            <person name="Ichikawa N."/>
        </authorList>
    </citation>
    <scope>NUCLEOTIDE SEQUENCE [LARGE SCALE GENOMIC DNA]</scope>
    <source>
        <strain evidence="3 4">NBRC 103581</strain>
    </source>
</reference>
<proteinExistence type="predicted"/>
<dbReference type="OrthoDB" id="7346275at2"/>
<dbReference type="SUPFAM" id="SSF159594">
    <property type="entry name" value="XCC0632-like"/>
    <property type="match status" value="1"/>
</dbReference>
<evidence type="ECO:0000313" key="4">
    <source>
        <dbReference type="Proteomes" id="UP000321230"/>
    </source>
</evidence>
<dbReference type="AlphaFoldDB" id="A0A511B3J8"/>
<dbReference type="Proteomes" id="UP000321230">
    <property type="component" value="Unassembled WGS sequence"/>
</dbReference>
<gene>
    <name evidence="3" type="ORF">GWA01_01570</name>
</gene>
<evidence type="ECO:0000259" key="2">
    <source>
        <dbReference type="Pfam" id="PF03886"/>
    </source>
</evidence>
<comment type="caution">
    <text evidence="3">The sequence shown here is derived from an EMBL/GenBank/DDBJ whole genome shotgun (WGS) entry which is preliminary data.</text>
</comment>